<dbReference type="CDD" id="cd05233">
    <property type="entry name" value="SDR_c"/>
    <property type="match status" value="1"/>
</dbReference>
<reference evidence="3 4" key="1">
    <citation type="submission" date="2018-07" db="EMBL/GenBank/DDBJ databases">
        <title>Genomic Encyclopedia of Type Strains, Phase IV (KMG-IV): sequencing the most valuable type-strain genomes for metagenomic binning, comparative biology and taxonomic classification.</title>
        <authorList>
            <person name="Goeker M."/>
        </authorList>
    </citation>
    <scope>NUCLEOTIDE SEQUENCE [LARGE SCALE GENOMIC DNA]</scope>
    <source>
        <strain evidence="3 4">DSM 14324</strain>
    </source>
</reference>
<dbReference type="PANTHER" id="PTHR44196:SF2">
    <property type="entry name" value="SHORT-CHAIN DEHYDROGENASE-RELATED"/>
    <property type="match status" value="1"/>
</dbReference>
<dbReference type="InterPro" id="IPR020904">
    <property type="entry name" value="Sc_DH/Rdtase_CS"/>
</dbReference>
<keyword evidence="4" id="KW-1185">Reference proteome</keyword>
<evidence type="ECO:0000313" key="3">
    <source>
        <dbReference type="EMBL" id="REC95335.1"/>
    </source>
</evidence>
<dbReference type="OrthoDB" id="9810734at2"/>
<dbReference type="PANTHER" id="PTHR44196">
    <property type="entry name" value="DEHYDROGENASE/REDUCTASE SDR FAMILY MEMBER 7B"/>
    <property type="match status" value="1"/>
</dbReference>
<organism evidence="3 4">
    <name type="scientific">Kushneria indalinina DSM 14324</name>
    <dbReference type="NCBI Taxonomy" id="1122140"/>
    <lineage>
        <taxon>Bacteria</taxon>
        <taxon>Pseudomonadati</taxon>
        <taxon>Pseudomonadota</taxon>
        <taxon>Gammaproteobacteria</taxon>
        <taxon>Oceanospirillales</taxon>
        <taxon>Halomonadaceae</taxon>
        <taxon>Kushneria</taxon>
    </lineage>
</organism>
<dbReference type="Proteomes" id="UP000256334">
    <property type="component" value="Unassembled WGS sequence"/>
</dbReference>
<proteinExistence type="inferred from homology"/>
<evidence type="ECO:0000313" key="4">
    <source>
        <dbReference type="Proteomes" id="UP000256334"/>
    </source>
</evidence>
<accession>A0A3D9DXF8</accession>
<comment type="similarity">
    <text evidence="1">Belongs to the short-chain dehydrogenases/reductases (SDR) family.</text>
</comment>
<comment type="caution">
    <text evidence="3">The sequence shown here is derived from an EMBL/GenBank/DDBJ whole genome shotgun (WGS) entry which is preliminary data.</text>
</comment>
<dbReference type="GO" id="GO:0016020">
    <property type="term" value="C:membrane"/>
    <property type="evidence" value="ECO:0007669"/>
    <property type="project" value="TreeGrafter"/>
</dbReference>
<dbReference type="EMBL" id="QRDJ01000007">
    <property type="protein sequence ID" value="REC95335.1"/>
    <property type="molecule type" value="Genomic_DNA"/>
</dbReference>
<dbReference type="Pfam" id="PF00106">
    <property type="entry name" value="adh_short"/>
    <property type="match status" value="1"/>
</dbReference>
<protein>
    <submittedName>
        <fullName evidence="3">Short-subunit dehydrogenase</fullName>
    </submittedName>
</protein>
<dbReference type="GO" id="GO:0016491">
    <property type="term" value="F:oxidoreductase activity"/>
    <property type="evidence" value="ECO:0007669"/>
    <property type="project" value="UniProtKB-KW"/>
</dbReference>
<sequence length="269" mass="28553">MTTSNRTFALVTGATNGIGLELAKCFANDGYDLLIVSRGSGLEETCEMLEGYGVTVTTCAADLTRSDEVDKVCQAVTDSGRTLDAAALNAGIGLGGAFVDGTALEDEFSLIQINVMSTVQLTKRLLPAMVERGEGKLLLTSSISGTTPIPFEAIYGASKAFINSFFYAVRNEIQGSGVQMTLLLPGPTETNFFHRAGQDETEVGAMEKFDPADVARDGYVALMSGHDTAYGGGHSVEYEAEVLNRMESELQKAQRHRLISAPGSAKGSR</sequence>
<dbReference type="InterPro" id="IPR002347">
    <property type="entry name" value="SDR_fam"/>
</dbReference>
<name>A0A3D9DXF8_9GAMM</name>
<dbReference type="InterPro" id="IPR036291">
    <property type="entry name" value="NAD(P)-bd_dom_sf"/>
</dbReference>
<dbReference type="AlphaFoldDB" id="A0A3D9DXF8"/>
<dbReference type="PROSITE" id="PS00061">
    <property type="entry name" value="ADH_SHORT"/>
    <property type="match status" value="1"/>
</dbReference>
<keyword evidence="2" id="KW-0560">Oxidoreductase</keyword>
<dbReference type="PRINTS" id="PR00081">
    <property type="entry name" value="GDHRDH"/>
</dbReference>
<dbReference type="RefSeq" id="WP_115854392.1">
    <property type="nucleotide sequence ID" value="NZ_QRDJ01000007.1"/>
</dbReference>
<gene>
    <name evidence="3" type="ORF">C8D72_2172</name>
</gene>
<dbReference type="SUPFAM" id="SSF51735">
    <property type="entry name" value="NAD(P)-binding Rossmann-fold domains"/>
    <property type="match status" value="1"/>
</dbReference>
<evidence type="ECO:0000256" key="1">
    <source>
        <dbReference type="ARBA" id="ARBA00006484"/>
    </source>
</evidence>
<dbReference type="Gene3D" id="3.40.50.720">
    <property type="entry name" value="NAD(P)-binding Rossmann-like Domain"/>
    <property type="match status" value="1"/>
</dbReference>
<evidence type="ECO:0000256" key="2">
    <source>
        <dbReference type="ARBA" id="ARBA00023002"/>
    </source>
</evidence>